<protein>
    <submittedName>
        <fullName evidence="1">Lipase</fullName>
    </submittedName>
</protein>
<accession>H5TU73</accession>
<dbReference type="PIRSF" id="PIRSF029171">
    <property type="entry name" value="Esterase_LipA"/>
    <property type="match status" value="1"/>
</dbReference>
<dbReference type="GO" id="GO:0004806">
    <property type="term" value="F:triacylglycerol lipase activity"/>
    <property type="evidence" value="ECO:0007669"/>
    <property type="project" value="InterPro"/>
</dbReference>
<dbReference type="InterPro" id="IPR005152">
    <property type="entry name" value="Lipase_secreted"/>
</dbReference>
<dbReference type="Gene3D" id="3.40.50.1820">
    <property type="entry name" value="alpha/beta hydrolase"/>
    <property type="match status" value="1"/>
</dbReference>
<dbReference type="PANTHER" id="PTHR34853:SF1">
    <property type="entry name" value="LIPASE 5"/>
    <property type="match status" value="1"/>
</dbReference>
<dbReference type="InterPro" id="IPR029058">
    <property type="entry name" value="AB_hydrolase_fold"/>
</dbReference>
<comment type="caution">
    <text evidence="1">The sequence shown here is derived from an EMBL/GenBank/DDBJ whole genome shotgun (WGS) entry which is preliminary data.</text>
</comment>
<reference evidence="1" key="1">
    <citation type="submission" date="2012-02" db="EMBL/GenBank/DDBJ databases">
        <title>Whole genome shotgun sequence of Gordonia otitidis NBRC 100426.</title>
        <authorList>
            <person name="Yoshida I."/>
            <person name="Hosoyama A."/>
            <person name="Tsuchikane K."/>
            <person name="Katsumata H."/>
            <person name="Yamazaki S."/>
            <person name="Fujita N."/>
        </authorList>
    </citation>
    <scope>NUCLEOTIDE SEQUENCE [LARGE SCALE GENOMIC DNA]</scope>
    <source>
        <strain evidence="1">NBRC 100426</strain>
    </source>
</reference>
<dbReference type="STRING" id="1108044.GOOTI_255_00020"/>
<dbReference type="Gene3D" id="1.10.260.130">
    <property type="match status" value="1"/>
</dbReference>
<dbReference type="Pfam" id="PF03583">
    <property type="entry name" value="LIP"/>
    <property type="match status" value="1"/>
</dbReference>
<organism evidence="1 2">
    <name type="scientific">Gordonia otitidis (strain DSM 44809 / CCUG 52243 / JCM 12355 / NBRC 100426 / IFM 10032)</name>
    <dbReference type="NCBI Taxonomy" id="1108044"/>
    <lineage>
        <taxon>Bacteria</taxon>
        <taxon>Bacillati</taxon>
        <taxon>Actinomycetota</taxon>
        <taxon>Actinomycetes</taxon>
        <taxon>Mycobacteriales</taxon>
        <taxon>Gordoniaceae</taxon>
        <taxon>Gordonia</taxon>
    </lineage>
</organism>
<evidence type="ECO:0000313" key="1">
    <source>
        <dbReference type="EMBL" id="GAB37031.1"/>
    </source>
</evidence>
<sequence>MPHNGFRSLTAAPALLIALVIAVLLSAFPLTTPAANAEPAPPRDSFYDRPAGLADAKPGQILRTRKVNIKALQLVPVNVDAWQLLYRTTGMNGQPDATVTTVMVPRGQKPRKLLSYQAATDSTLRVCNPSYSLTHGAPIDFSSPAGPLTLALPGLELLLAAAGVEQGWAVAIPDHGGLDARFLTPRQPGYAVLDGVRAVQSFSPAGTRRGDPVGMWGYSGGAIATSWAVEEQPAYAPDIAISGAAMGAPERDLEASLKAVNGAATAGLIPTALAAIGKDSPAFQAALRRYVTPGGRAIVDEARNHCVGQNGVANLWFDYRANLNEPVDVVLNDPVIRREIQARGISTRRPTAPVYIYNGVTDEVAAIRGTDKLARAYCSGSADVTYRREQLPPNPLPQVTSTHGTIAVTGASGAFAWLKTRLSGAAAHADRCDWRTVPNTLFEQESLNTFGPYIATALRTVLNQPLGVR</sequence>
<evidence type="ECO:0000313" key="2">
    <source>
        <dbReference type="Proteomes" id="UP000005038"/>
    </source>
</evidence>
<dbReference type="PANTHER" id="PTHR34853">
    <property type="match status" value="1"/>
</dbReference>
<dbReference type="Proteomes" id="UP000005038">
    <property type="component" value="Unassembled WGS sequence"/>
</dbReference>
<dbReference type="AlphaFoldDB" id="H5TU73"/>
<dbReference type="EMBL" id="BAFB01000255">
    <property type="protein sequence ID" value="GAB37031.1"/>
    <property type="molecule type" value="Genomic_DNA"/>
</dbReference>
<dbReference type="SUPFAM" id="SSF53474">
    <property type="entry name" value="alpha/beta-Hydrolases"/>
    <property type="match status" value="1"/>
</dbReference>
<keyword evidence="2" id="KW-1185">Reference proteome</keyword>
<gene>
    <name evidence="1" type="ORF">GOOTI_255_00020</name>
</gene>
<dbReference type="GO" id="GO:0016042">
    <property type="term" value="P:lipid catabolic process"/>
    <property type="evidence" value="ECO:0007669"/>
    <property type="project" value="InterPro"/>
</dbReference>
<dbReference type="OrthoDB" id="9798122at2"/>
<proteinExistence type="predicted"/>
<dbReference type="RefSeq" id="WP_007241186.1">
    <property type="nucleotide sequence ID" value="NZ_BAFB01000255.1"/>
</dbReference>
<name>H5TU73_GORO1</name>